<dbReference type="InterPro" id="IPR011990">
    <property type="entry name" value="TPR-like_helical_dom_sf"/>
</dbReference>
<dbReference type="Pfam" id="PF01535">
    <property type="entry name" value="PPR"/>
    <property type="match status" value="1"/>
</dbReference>
<proteinExistence type="predicted"/>
<evidence type="ECO:0000313" key="4">
    <source>
        <dbReference type="Proteomes" id="UP000290289"/>
    </source>
</evidence>
<gene>
    <name evidence="3" type="ORF">DVH24_014560</name>
</gene>
<accession>A0A498KNJ2</accession>
<protein>
    <recommendedName>
        <fullName evidence="5">Pentatricopeptide repeat-containing protein</fullName>
    </recommendedName>
</protein>
<keyword evidence="4" id="KW-1185">Reference proteome</keyword>
<evidence type="ECO:0008006" key="5">
    <source>
        <dbReference type="Google" id="ProtNLM"/>
    </source>
</evidence>
<dbReference type="PROSITE" id="PS51375">
    <property type="entry name" value="PPR"/>
    <property type="match status" value="1"/>
</dbReference>
<evidence type="ECO:0000256" key="2">
    <source>
        <dbReference type="PROSITE-ProRule" id="PRU00708"/>
    </source>
</evidence>
<dbReference type="InterPro" id="IPR002885">
    <property type="entry name" value="PPR_rpt"/>
</dbReference>
<reference evidence="3 4" key="1">
    <citation type="submission" date="2018-10" db="EMBL/GenBank/DDBJ databases">
        <title>A high-quality apple genome assembly.</title>
        <authorList>
            <person name="Hu J."/>
        </authorList>
    </citation>
    <scope>NUCLEOTIDE SEQUENCE [LARGE SCALE GENOMIC DNA]</scope>
    <source>
        <strain evidence="4">cv. HFTH1</strain>
        <tissue evidence="3">Young leaf</tissue>
    </source>
</reference>
<evidence type="ECO:0000256" key="1">
    <source>
        <dbReference type="ARBA" id="ARBA00022737"/>
    </source>
</evidence>
<dbReference type="AlphaFoldDB" id="A0A498KNJ2"/>
<evidence type="ECO:0000313" key="3">
    <source>
        <dbReference type="EMBL" id="RXI07994.1"/>
    </source>
</evidence>
<name>A0A498KNJ2_MALDO</name>
<dbReference type="NCBIfam" id="TIGR00756">
    <property type="entry name" value="PPR"/>
    <property type="match status" value="1"/>
</dbReference>
<keyword evidence="1" id="KW-0677">Repeat</keyword>
<dbReference type="Proteomes" id="UP000290289">
    <property type="component" value="Chromosome 1"/>
</dbReference>
<organism evidence="3 4">
    <name type="scientific">Malus domestica</name>
    <name type="common">Apple</name>
    <name type="synonym">Pyrus malus</name>
    <dbReference type="NCBI Taxonomy" id="3750"/>
    <lineage>
        <taxon>Eukaryota</taxon>
        <taxon>Viridiplantae</taxon>
        <taxon>Streptophyta</taxon>
        <taxon>Embryophyta</taxon>
        <taxon>Tracheophyta</taxon>
        <taxon>Spermatophyta</taxon>
        <taxon>Magnoliopsida</taxon>
        <taxon>eudicotyledons</taxon>
        <taxon>Gunneridae</taxon>
        <taxon>Pentapetalae</taxon>
        <taxon>rosids</taxon>
        <taxon>fabids</taxon>
        <taxon>Rosales</taxon>
        <taxon>Rosaceae</taxon>
        <taxon>Amygdaloideae</taxon>
        <taxon>Maleae</taxon>
        <taxon>Malus</taxon>
    </lineage>
</organism>
<comment type="caution">
    <text evidence="3">The sequence shown here is derived from an EMBL/GenBank/DDBJ whole genome shotgun (WGS) entry which is preliminary data.</text>
</comment>
<feature type="repeat" description="PPR" evidence="2">
    <location>
        <begin position="63"/>
        <end position="97"/>
    </location>
</feature>
<sequence length="97" mass="11181">MCELSLTSQCLKVVFNIGFAPNRSNLVLMFSLSRVWWTCIYAKCKRNSEADHCLSETVPDRKNRVLWTVMLTGYSQNGDGFKSMKCFRDMRTKGVET</sequence>
<dbReference type="Gene3D" id="1.25.40.10">
    <property type="entry name" value="Tetratricopeptide repeat domain"/>
    <property type="match status" value="1"/>
</dbReference>
<dbReference type="EMBL" id="RDQH01000327">
    <property type="protein sequence ID" value="RXI07994.1"/>
    <property type="molecule type" value="Genomic_DNA"/>
</dbReference>